<evidence type="ECO:0000259" key="2">
    <source>
        <dbReference type="PROSITE" id="PS51406"/>
    </source>
</evidence>
<dbReference type="AlphaFoldDB" id="H3CGR9"/>
<dbReference type="Proteomes" id="UP000007303">
    <property type="component" value="Unassembled WGS sequence"/>
</dbReference>
<dbReference type="Gene3D" id="4.10.530.10">
    <property type="entry name" value="Gamma-fibrinogen Carboxyl Terminal Fragment, domain 2"/>
    <property type="match status" value="1"/>
</dbReference>
<dbReference type="InterPro" id="IPR050373">
    <property type="entry name" value="Fibrinogen_C-term_domain"/>
</dbReference>
<dbReference type="SUPFAM" id="SSF56496">
    <property type="entry name" value="Fibrinogen C-terminal domain-like"/>
    <property type="match status" value="1"/>
</dbReference>
<name>H3CGR9_TETNG</name>
<feature type="signal peptide" evidence="1">
    <location>
        <begin position="1"/>
        <end position="17"/>
    </location>
</feature>
<dbReference type="Ensembl" id="ENSTNIT00000007605.1">
    <property type="protein sequence ID" value="ENSTNIP00000007447.1"/>
    <property type="gene ID" value="ENSTNIG00000004788.1"/>
</dbReference>
<evidence type="ECO:0000313" key="3">
    <source>
        <dbReference type="Ensembl" id="ENSTNIP00000007447.1"/>
    </source>
</evidence>
<feature type="domain" description="Fibrinogen C-terminal" evidence="2">
    <location>
        <begin position="19"/>
        <end position="198"/>
    </location>
</feature>
<dbReference type="GO" id="GO:0005615">
    <property type="term" value="C:extracellular space"/>
    <property type="evidence" value="ECO:0007669"/>
    <property type="project" value="TreeGrafter"/>
</dbReference>
<dbReference type="InterPro" id="IPR014716">
    <property type="entry name" value="Fibrinogen_a/b/g_C_1"/>
</dbReference>
<dbReference type="HOGENOM" id="CLU_038628_7_3_1"/>
<dbReference type="PANTHER" id="PTHR19143:SF225">
    <property type="entry name" value="MICROFIBRIL-ASSOCIATED GLYCOPROTEIN 4"/>
    <property type="match status" value="1"/>
</dbReference>
<accession>H3CGR9</accession>
<dbReference type="GeneTree" id="ENSGT00940000154615"/>
<dbReference type="STRING" id="99883.ENSTNIP00000007447"/>
<reference evidence="3" key="3">
    <citation type="submission" date="2025-09" db="UniProtKB">
        <authorList>
            <consortium name="Ensembl"/>
        </authorList>
    </citation>
    <scope>IDENTIFICATION</scope>
</reference>
<proteinExistence type="predicted"/>
<keyword evidence="4" id="KW-1185">Reference proteome</keyword>
<dbReference type="CDD" id="cd00087">
    <property type="entry name" value="FReD"/>
    <property type="match status" value="1"/>
</dbReference>
<dbReference type="InterPro" id="IPR036056">
    <property type="entry name" value="Fibrinogen-like_C"/>
</dbReference>
<feature type="chain" id="PRO_5047236387" description="Fibrinogen C-terminal domain-containing protein" evidence="1">
    <location>
        <begin position="18"/>
        <end position="198"/>
    </location>
</feature>
<dbReference type="SMART" id="SM00186">
    <property type="entry name" value="FBG"/>
    <property type="match status" value="1"/>
</dbReference>
<reference evidence="4" key="1">
    <citation type="journal article" date="2004" name="Nature">
        <title>Genome duplication in the teleost fish Tetraodon nigroviridis reveals the early vertebrate proto-karyotype.</title>
        <authorList>
            <person name="Jaillon O."/>
            <person name="Aury J.-M."/>
            <person name="Brunet F."/>
            <person name="Petit J.-L."/>
            <person name="Stange-Thomann N."/>
            <person name="Mauceli E."/>
            <person name="Bouneau L."/>
            <person name="Fischer C."/>
            <person name="Ozouf-Costaz C."/>
            <person name="Bernot A."/>
            <person name="Nicaud S."/>
            <person name="Jaffe D."/>
            <person name="Fisher S."/>
            <person name="Lutfalla G."/>
            <person name="Dossat C."/>
            <person name="Segurens B."/>
            <person name="Dasilva C."/>
            <person name="Salanoubat M."/>
            <person name="Levy M."/>
            <person name="Boudet N."/>
            <person name="Castellano S."/>
            <person name="Anthouard V."/>
            <person name="Jubin C."/>
            <person name="Castelli V."/>
            <person name="Katinka M."/>
            <person name="Vacherie B."/>
            <person name="Biemont C."/>
            <person name="Skalli Z."/>
            <person name="Cattolico L."/>
            <person name="Poulain J."/>
            <person name="De Berardinis V."/>
            <person name="Cruaud C."/>
            <person name="Duprat S."/>
            <person name="Brottier P."/>
            <person name="Coutanceau J.-P."/>
            <person name="Gouzy J."/>
            <person name="Parra G."/>
            <person name="Lardier G."/>
            <person name="Chapple C."/>
            <person name="McKernan K.J."/>
            <person name="McEwan P."/>
            <person name="Bosak S."/>
            <person name="Kellis M."/>
            <person name="Volff J.-N."/>
            <person name="Guigo R."/>
            <person name="Zody M.C."/>
            <person name="Mesirov J."/>
            <person name="Lindblad-Toh K."/>
            <person name="Birren B."/>
            <person name="Nusbaum C."/>
            <person name="Kahn D."/>
            <person name="Robinson-Rechavi M."/>
            <person name="Laudet V."/>
            <person name="Schachter V."/>
            <person name="Quetier F."/>
            <person name="Saurin W."/>
            <person name="Scarpelli C."/>
            <person name="Wincker P."/>
            <person name="Lander E.S."/>
            <person name="Weissenbach J."/>
            <person name="Roest Crollius H."/>
        </authorList>
    </citation>
    <scope>NUCLEOTIDE SEQUENCE [LARGE SCALE GENOMIC DNA]</scope>
</reference>
<evidence type="ECO:0000256" key="1">
    <source>
        <dbReference type="SAM" id="SignalP"/>
    </source>
</evidence>
<dbReference type="PANTHER" id="PTHR19143">
    <property type="entry name" value="FIBRINOGEN/TENASCIN/ANGIOPOEITIN"/>
    <property type="match status" value="1"/>
</dbReference>
<dbReference type="PROSITE" id="PS51406">
    <property type="entry name" value="FIBRINOGEN_C_2"/>
    <property type="match status" value="1"/>
</dbReference>
<protein>
    <recommendedName>
        <fullName evidence="2">Fibrinogen C-terminal domain-containing protein</fullName>
    </recommendedName>
</protein>
<keyword evidence="1" id="KW-0732">Signal</keyword>
<dbReference type="InParanoid" id="H3CGR9"/>
<dbReference type="GO" id="GO:0048251">
    <property type="term" value="P:elastic fiber assembly"/>
    <property type="evidence" value="ECO:0007669"/>
    <property type="project" value="TreeGrafter"/>
</dbReference>
<reference evidence="3" key="2">
    <citation type="submission" date="2025-08" db="UniProtKB">
        <authorList>
            <consortium name="Ensembl"/>
        </authorList>
    </citation>
    <scope>IDENTIFICATION</scope>
</reference>
<organism evidence="3 4">
    <name type="scientific">Tetraodon nigroviridis</name>
    <name type="common">Spotted green pufferfish</name>
    <name type="synonym">Chelonodon nigroviridis</name>
    <dbReference type="NCBI Taxonomy" id="99883"/>
    <lineage>
        <taxon>Eukaryota</taxon>
        <taxon>Metazoa</taxon>
        <taxon>Chordata</taxon>
        <taxon>Craniata</taxon>
        <taxon>Vertebrata</taxon>
        <taxon>Euteleostomi</taxon>
        <taxon>Actinopterygii</taxon>
        <taxon>Neopterygii</taxon>
        <taxon>Teleostei</taxon>
        <taxon>Neoteleostei</taxon>
        <taxon>Acanthomorphata</taxon>
        <taxon>Eupercaria</taxon>
        <taxon>Tetraodontiformes</taxon>
        <taxon>Tetradontoidea</taxon>
        <taxon>Tetraodontidae</taxon>
        <taxon>Tetraodon</taxon>
    </lineage>
</organism>
<dbReference type="InterPro" id="IPR002181">
    <property type="entry name" value="Fibrinogen_a/b/g_C_dom"/>
</dbReference>
<evidence type="ECO:0000313" key="4">
    <source>
        <dbReference type="Proteomes" id="UP000007303"/>
    </source>
</evidence>
<dbReference type="Pfam" id="PF00147">
    <property type="entry name" value="Fibrinogen_C"/>
    <property type="match status" value="1"/>
</dbReference>
<sequence>MWQGFFVLLILVAPILADHHKHSMPADCSEIHHSSRGEYTIFPAGERSAVMSYCSQVMCDMDTDKGGWTVSMARLDGTVNFYRPWNQYKVGFGSPLSEHWIVGLDNLHYMTSNKKYELRVVLEDFDGKTAFANYGSFSVGDECSGYQLTVDGFSDGGAGDGLSSHNQMKFTTLDRDNDLYDKNCARLFLGAFWYNSCH</sequence>
<dbReference type="Gene3D" id="3.90.215.10">
    <property type="entry name" value="Gamma Fibrinogen, chain A, domain 1"/>
    <property type="match status" value="1"/>
</dbReference>
<dbReference type="FunCoup" id="H3CGR9">
    <property type="interactions" value="311"/>
</dbReference>
<dbReference type="OMA" id="RTGENCA"/>